<dbReference type="KEGG" id="sphk:SKP52_20190"/>
<accession>A0A0A7PLN5</accession>
<dbReference type="STRING" id="1515612.SKP52_20190"/>
<sequence length="100" mass="10731">MHGKTVAVAIIALVIGFGFGFVLRPAILPIDAANREVSVNLPLPSAVPRGTQYFAANLEKARSVVDRCRDGSVRGDECANAETAIVEAEGRERFEAFMGR</sequence>
<dbReference type="OrthoDB" id="7472464at2"/>
<keyword evidence="1" id="KW-1133">Transmembrane helix</keyword>
<feature type="transmembrane region" description="Helical" evidence="1">
    <location>
        <begin position="6"/>
        <end position="27"/>
    </location>
</feature>
<evidence type="ECO:0000313" key="3">
    <source>
        <dbReference type="Proteomes" id="UP000030907"/>
    </source>
</evidence>
<dbReference type="RefSeq" id="WP_039577945.1">
    <property type="nucleotide sequence ID" value="NZ_CP009122.1"/>
</dbReference>
<dbReference type="AlphaFoldDB" id="A0A0A7PLN5"/>
<dbReference type="Proteomes" id="UP000030907">
    <property type="component" value="Chromosome"/>
</dbReference>
<gene>
    <name evidence="2" type="ORF">SKP52_20190</name>
</gene>
<keyword evidence="3" id="KW-1185">Reference proteome</keyword>
<organism evidence="2 3">
    <name type="scientific">Sphingopyxis fribergensis</name>
    <dbReference type="NCBI Taxonomy" id="1515612"/>
    <lineage>
        <taxon>Bacteria</taxon>
        <taxon>Pseudomonadati</taxon>
        <taxon>Pseudomonadota</taxon>
        <taxon>Alphaproteobacteria</taxon>
        <taxon>Sphingomonadales</taxon>
        <taxon>Sphingomonadaceae</taxon>
        <taxon>Sphingopyxis</taxon>
    </lineage>
</organism>
<dbReference type="EMBL" id="CP009122">
    <property type="protein sequence ID" value="AJA10904.1"/>
    <property type="molecule type" value="Genomic_DNA"/>
</dbReference>
<evidence type="ECO:0000256" key="1">
    <source>
        <dbReference type="SAM" id="Phobius"/>
    </source>
</evidence>
<keyword evidence="1" id="KW-0472">Membrane</keyword>
<reference evidence="2 3" key="1">
    <citation type="journal article" date="2015" name="Int. J. Syst. Evol. Microbiol.">
        <title>Description of Sphingopyxis fribergensis sp. nov. - a soil bacterium with the ability to degrade styrene and phenylacetic acid.</title>
        <authorList>
            <person name="Oelschlagel M."/>
            <person name="Ruckert C."/>
            <person name="Kalinowski J."/>
            <person name="Schmidt G."/>
            <person name="Schlomann M."/>
            <person name="Tischler D."/>
        </authorList>
    </citation>
    <scope>NUCLEOTIDE SEQUENCE [LARGE SCALE GENOMIC DNA]</scope>
    <source>
        <strain evidence="2 3">Kp5.2</strain>
    </source>
</reference>
<name>A0A0A7PLN5_9SPHN</name>
<evidence type="ECO:0000313" key="2">
    <source>
        <dbReference type="EMBL" id="AJA10904.1"/>
    </source>
</evidence>
<protein>
    <submittedName>
        <fullName evidence="2">Putative membrane protein</fullName>
    </submittedName>
</protein>
<keyword evidence="1" id="KW-0812">Transmembrane</keyword>
<dbReference type="HOGENOM" id="CLU_170392_0_0_5"/>
<proteinExistence type="predicted"/>